<proteinExistence type="predicted"/>
<gene>
    <name evidence="1" type="ORF">QPX42_07255</name>
</gene>
<protein>
    <submittedName>
        <fullName evidence="1">HtaA protein</fullName>
    </submittedName>
</protein>
<evidence type="ECO:0000313" key="2">
    <source>
        <dbReference type="Proteomes" id="UP001224412"/>
    </source>
</evidence>
<dbReference type="RefSeq" id="WP_272730596.1">
    <property type="nucleotide sequence ID" value="NZ_JAQPSQ010000001.1"/>
</dbReference>
<dbReference type="Proteomes" id="UP001224412">
    <property type="component" value="Unassembled WGS sequence"/>
</dbReference>
<reference evidence="1" key="1">
    <citation type="submission" date="2023-05" db="EMBL/GenBank/DDBJ databases">
        <title>Metabolic capabilities are highly conserved among human nasal-associated Corynebacterium species in pangenomic analyses.</title>
        <authorList>
            <person name="Tran T.H."/>
            <person name="Roberts A.Q."/>
            <person name="Escapa I.F."/>
            <person name="Gao W."/>
            <person name="Conlan S."/>
            <person name="Kong H."/>
            <person name="Segre J.A."/>
            <person name="Kelly M.S."/>
            <person name="Lemon K.P."/>
        </authorList>
    </citation>
    <scope>NUCLEOTIDE SEQUENCE</scope>
    <source>
        <strain evidence="1">KPL2773</strain>
    </source>
</reference>
<dbReference type="AlphaFoldDB" id="A0AAP4F9K1"/>
<organism evidence="1 2">
    <name type="scientific">Corynebacterium pseudodiphtheriticum</name>
    <dbReference type="NCBI Taxonomy" id="37637"/>
    <lineage>
        <taxon>Bacteria</taxon>
        <taxon>Bacillati</taxon>
        <taxon>Actinomycetota</taxon>
        <taxon>Actinomycetes</taxon>
        <taxon>Mycobacteriales</taxon>
        <taxon>Corynebacteriaceae</taxon>
        <taxon>Corynebacterium</taxon>
    </lineage>
</organism>
<dbReference type="PROSITE" id="PS51318">
    <property type="entry name" value="TAT"/>
    <property type="match status" value="1"/>
</dbReference>
<dbReference type="EMBL" id="JASNVH010000010">
    <property type="protein sequence ID" value="MDK4307335.1"/>
    <property type="molecule type" value="Genomic_DNA"/>
</dbReference>
<accession>A0AAP4F9K1</accession>
<name>A0AAP4F9K1_9CORY</name>
<evidence type="ECO:0000313" key="1">
    <source>
        <dbReference type="EMBL" id="MDK4307335.1"/>
    </source>
</evidence>
<sequence>MNAHLPSHTPRLRNGGFSRRTASLSAAVLTLALAASTLAPGTPEITPSAHAATPVIPDDLPIFPTVTENPQISVTFEDGTPVEGATVHRGDVLLVHGIGFSPEANQGGFPLPVPPGVPNGLYALYGAFPAHWKPSEGADPSTRTHPHDRMAWVMPEGTLDSIPAGAIDMRRSIARQEQPMHGDGSFTARIVVDPPETTPGHNWGVYVYPGAGSINAAEEFYIPLNYSPEPGPNTPAPPQPDLLLDADLAFRFAEITKGGVNAKNGATKLDAHRVAFTRDAAAENGDGVRKYKGTVITTARFTLAEVAVADPWLIPQPDGSYLITGLISRSYNVGADEMVRVPLGLITAAQAVDQVRG</sequence>
<comment type="caution">
    <text evidence="1">The sequence shown here is derived from an EMBL/GenBank/DDBJ whole genome shotgun (WGS) entry which is preliminary data.</text>
</comment>
<dbReference type="InterPro" id="IPR006311">
    <property type="entry name" value="TAT_signal"/>
</dbReference>